<sequence length="84" mass="8677">MQFKLLLCSLLFVALFGLNQAASLANLGTRDITDNVGGSSDADLGTTTQTKSKKEGAAKALEKPGKSRKSAKKKGLLGLGLLGL</sequence>
<feature type="compositionally biased region" description="Basic and acidic residues" evidence="1">
    <location>
        <begin position="52"/>
        <end position="65"/>
    </location>
</feature>
<evidence type="ECO:0000313" key="3">
    <source>
        <dbReference type="EMBL" id="KAF1800216.1"/>
    </source>
</evidence>
<feature type="region of interest" description="Disordered" evidence="1">
    <location>
        <begin position="30"/>
        <end position="72"/>
    </location>
</feature>
<evidence type="ECO:0000256" key="2">
    <source>
        <dbReference type="SAM" id="SignalP"/>
    </source>
</evidence>
<dbReference type="Proteomes" id="UP000469890">
    <property type="component" value="Unassembled WGS sequence"/>
</dbReference>
<feature type="signal peptide" evidence="2">
    <location>
        <begin position="1"/>
        <end position="21"/>
    </location>
</feature>
<keyword evidence="2" id="KW-0732">Signal</keyword>
<dbReference type="EMBL" id="JAAECE010000006">
    <property type="protein sequence ID" value="KAF1800216.1"/>
    <property type="molecule type" value="Genomic_DNA"/>
</dbReference>
<organism evidence="3 4">
    <name type="scientific">Mucor circinelloides f. lusitanicus</name>
    <name type="common">Mucor racemosus var. lusitanicus</name>
    <dbReference type="NCBI Taxonomy" id="29924"/>
    <lineage>
        <taxon>Eukaryota</taxon>
        <taxon>Fungi</taxon>
        <taxon>Fungi incertae sedis</taxon>
        <taxon>Mucoromycota</taxon>
        <taxon>Mucoromycotina</taxon>
        <taxon>Mucoromycetes</taxon>
        <taxon>Mucorales</taxon>
        <taxon>Mucorineae</taxon>
        <taxon>Mucoraceae</taxon>
        <taxon>Mucor</taxon>
    </lineage>
</organism>
<protein>
    <submittedName>
        <fullName evidence="3">Uncharacterized protein</fullName>
    </submittedName>
</protein>
<evidence type="ECO:0000313" key="4">
    <source>
        <dbReference type="Proteomes" id="UP000469890"/>
    </source>
</evidence>
<dbReference type="AlphaFoldDB" id="A0A8H4BF31"/>
<reference evidence="3 4" key="1">
    <citation type="submission" date="2019-09" db="EMBL/GenBank/DDBJ databases">
        <authorList>
            <consortium name="DOE Joint Genome Institute"/>
            <person name="Mondo S.J."/>
            <person name="Navarro-Mendoza M.I."/>
            <person name="Perez-Arques C."/>
            <person name="Panchal S."/>
            <person name="Nicolas F.E."/>
            <person name="Ganguly P."/>
            <person name="Pangilinan J."/>
            <person name="Grigoriev I."/>
            <person name="Heitman J."/>
            <person name="Sanya K."/>
            <person name="Garre V."/>
        </authorList>
    </citation>
    <scope>NUCLEOTIDE SEQUENCE [LARGE SCALE GENOMIC DNA]</scope>
    <source>
        <strain evidence="3 4">MU402</strain>
    </source>
</reference>
<name>A0A8H4BF31_MUCCL</name>
<proteinExistence type="predicted"/>
<accession>A0A8H4BF31</accession>
<comment type="caution">
    <text evidence="3">The sequence shown here is derived from an EMBL/GenBank/DDBJ whole genome shotgun (WGS) entry which is preliminary data.</text>
</comment>
<feature type="chain" id="PRO_5034884791" evidence="2">
    <location>
        <begin position="22"/>
        <end position="84"/>
    </location>
</feature>
<evidence type="ECO:0000256" key="1">
    <source>
        <dbReference type="SAM" id="MobiDB-lite"/>
    </source>
</evidence>
<gene>
    <name evidence="3" type="ORF">FB192DRAFT_1390567</name>
</gene>